<protein>
    <submittedName>
        <fullName evidence="8">Acetylcholine receptor subunit alpha-like 1</fullName>
    </submittedName>
</protein>
<keyword evidence="8" id="KW-0675">Receptor</keyword>
<reference evidence="8" key="1">
    <citation type="submission" date="2017-10" db="EMBL/GenBank/DDBJ databases">
        <title>Transcriptome Assembly of Sugarcane Aphid Adults.</title>
        <authorList>
            <person name="Scully E.D."/>
            <person name="Palmer N.A."/>
            <person name="Geib S.M."/>
            <person name="Sarath G."/>
            <person name="Sattler S.E."/>
        </authorList>
    </citation>
    <scope>NUCLEOTIDE SEQUENCE</scope>
    <source>
        <tissue evidence="8">Whole body</tissue>
    </source>
</reference>
<dbReference type="InterPro" id="IPR006202">
    <property type="entry name" value="Neur_chan_lig-bd"/>
</dbReference>
<dbReference type="GO" id="GO:0004888">
    <property type="term" value="F:transmembrane signaling receptor activity"/>
    <property type="evidence" value="ECO:0007669"/>
    <property type="project" value="InterPro"/>
</dbReference>
<feature type="transmembrane region" description="Helical" evidence="5">
    <location>
        <begin position="254"/>
        <end position="273"/>
    </location>
</feature>
<evidence type="ECO:0000313" key="8">
    <source>
        <dbReference type="EMBL" id="MBW18339.1"/>
    </source>
</evidence>
<keyword evidence="2 5" id="KW-0812">Transmembrane</keyword>
<dbReference type="Pfam" id="PF02931">
    <property type="entry name" value="Neur_chan_LBD"/>
    <property type="match status" value="1"/>
</dbReference>
<sequence>MLNTCHIGLFLFIAIQAVTHSWAFGAIQSIQLFNHNSTVENILRKQIFKNYDKVVKPDSKDNTALEVNMRILIKSAELNYEKSQMILSTWFISNWVDNRLAWNSNEYEYLNSIIVDHREIWHPDVMAFNNVDANMEDDRTHVNSVVNRNGGVIWIEPVQYTIHCKTDTTNWPHDTQTGVLKLGSWLYLGRELNLTIDGDEGVEVSASAHTEWDILNVSKERHARYYPCCPDEQYIDVEYNITVRRKVHSYKSVIYFPALCSISFNLLTFWLPYTDNHCKLFVNLFNALFVTLAIMVVYSKVPIVTSTVPLVVVYYTYSLALITVTAVLSMALRCMSKVNKPLPHGITWFLHSGYLVYLGIEINDSPSDCHMLCESEEMIAQTADLNERHKLAKVIDRICFVVFAFVYLVLLLRFMP</sequence>
<dbReference type="InterPro" id="IPR006201">
    <property type="entry name" value="Neur_channel"/>
</dbReference>
<feature type="transmembrane region" description="Helical" evidence="5">
    <location>
        <begin position="311"/>
        <end position="332"/>
    </location>
</feature>
<dbReference type="GO" id="GO:0016020">
    <property type="term" value="C:membrane"/>
    <property type="evidence" value="ECO:0007669"/>
    <property type="project" value="UniProtKB-SubCell"/>
</dbReference>
<dbReference type="InterPro" id="IPR036734">
    <property type="entry name" value="Neur_chan_lig-bd_sf"/>
</dbReference>
<dbReference type="SUPFAM" id="SSF63712">
    <property type="entry name" value="Nicotinic receptor ligand binding domain-like"/>
    <property type="match status" value="1"/>
</dbReference>
<accession>A0A2H8TWP4</accession>
<name>A0A2H8TWP4_9HEMI</name>
<keyword evidence="3 5" id="KW-1133">Transmembrane helix</keyword>
<dbReference type="Gene3D" id="2.70.170.10">
    <property type="entry name" value="Neurotransmitter-gated ion-channel ligand-binding domain"/>
    <property type="match status" value="1"/>
</dbReference>
<dbReference type="SUPFAM" id="SSF90112">
    <property type="entry name" value="Neurotransmitter-gated ion-channel transmembrane pore"/>
    <property type="match status" value="1"/>
</dbReference>
<keyword evidence="6" id="KW-0732">Signal</keyword>
<proteinExistence type="predicted"/>
<dbReference type="AlphaFoldDB" id="A0A2H8TWP4"/>
<feature type="signal peptide" evidence="6">
    <location>
        <begin position="1"/>
        <end position="23"/>
    </location>
</feature>
<feature type="chain" id="PRO_5014188718" evidence="6">
    <location>
        <begin position="24"/>
        <end position="416"/>
    </location>
</feature>
<evidence type="ECO:0000256" key="2">
    <source>
        <dbReference type="ARBA" id="ARBA00022692"/>
    </source>
</evidence>
<organism evidence="8">
    <name type="scientific">Melanaphis sacchari</name>
    <dbReference type="NCBI Taxonomy" id="742174"/>
    <lineage>
        <taxon>Eukaryota</taxon>
        <taxon>Metazoa</taxon>
        <taxon>Ecdysozoa</taxon>
        <taxon>Arthropoda</taxon>
        <taxon>Hexapoda</taxon>
        <taxon>Insecta</taxon>
        <taxon>Pterygota</taxon>
        <taxon>Neoptera</taxon>
        <taxon>Paraneoptera</taxon>
        <taxon>Hemiptera</taxon>
        <taxon>Sternorrhyncha</taxon>
        <taxon>Aphidomorpha</taxon>
        <taxon>Aphidoidea</taxon>
        <taxon>Aphididae</taxon>
        <taxon>Aphidini</taxon>
        <taxon>Melanaphis</taxon>
    </lineage>
</organism>
<evidence type="ECO:0000256" key="4">
    <source>
        <dbReference type="ARBA" id="ARBA00023136"/>
    </source>
</evidence>
<feature type="transmembrane region" description="Helical" evidence="5">
    <location>
        <begin position="280"/>
        <end position="299"/>
    </location>
</feature>
<feature type="transmembrane region" description="Helical" evidence="5">
    <location>
        <begin position="398"/>
        <end position="415"/>
    </location>
</feature>
<evidence type="ECO:0000256" key="6">
    <source>
        <dbReference type="SAM" id="SignalP"/>
    </source>
</evidence>
<dbReference type="InterPro" id="IPR036719">
    <property type="entry name" value="Neuro-gated_channel_TM_sf"/>
</dbReference>
<evidence type="ECO:0000256" key="3">
    <source>
        <dbReference type="ARBA" id="ARBA00022989"/>
    </source>
</evidence>
<dbReference type="EMBL" id="GFXV01006534">
    <property type="protein sequence ID" value="MBW18339.1"/>
    <property type="molecule type" value="Transcribed_RNA"/>
</dbReference>
<keyword evidence="4 5" id="KW-0472">Membrane</keyword>
<evidence type="ECO:0000256" key="5">
    <source>
        <dbReference type="SAM" id="Phobius"/>
    </source>
</evidence>
<comment type="subcellular location">
    <subcellularLocation>
        <location evidence="1">Membrane</location>
        <topology evidence="1">Multi-pass membrane protein</topology>
    </subcellularLocation>
</comment>
<evidence type="ECO:0000256" key="1">
    <source>
        <dbReference type="ARBA" id="ARBA00004141"/>
    </source>
</evidence>
<evidence type="ECO:0000259" key="7">
    <source>
        <dbReference type="Pfam" id="PF02931"/>
    </source>
</evidence>
<dbReference type="PANTHER" id="PTHR18945">
    <property type="entry name" value="NEUROTRANSMITTER GATED ION CHANNEL"/>
    <property type="match status" value="1"/>
</dbReference>
<dbReference type="Gene3D" id="1.20.58.390">
    <property type="entry name" value="Neurotransmitter-gated ion-channel transmembrane domain"/>
    <property type="match status" value="1"/>
</dbReference>
<dbReference type="GO" id="GO:0005230">
    <property type="term" value="F:extracellular ligand-gated monoatomic ion channel activity"/>
    <property type="evidence" value="ECO:0007669"/>
    <property type="project" value="InterPro"/>
</dbReference>
<dbReference type="OrthoDB" id="410315at2759"/>
<feature type="domain" description="Neurotransmitter-gated ion-channel ligand-binding" evidence="7">
    <location>
        <begin position="43"/>
        <end position="247"/>
    </location>
</feature>
<dbReference type="InterPro" id="IPR038050">
    <property type="entry name" value="Neuro_actylchol_rec"/>
</dbReference>
<dbReference type="FunFam" id="2.70.170.10:FF:000028">
    <property type="entry name" value="AcetylCholine Receptor"/>
    <property type="match status" value="1"/>
</dbReference>